<gene>
    <name evidence="1" type="ordered locus">NAMH_1134</name>
</gene>
<dbReference type="OrthoDB" id="5373280at2"/>
<organism evidence="1 2">
    <name type="scientific">Nautilia profundicola (strain ATCC BAA-1463 / DSM 18972 / AmH)</name>
    <dbReference type="NCBI Taxonomy" id="598659"/>
    <lineage>
        <taxon>Bacteria</taxon>
        <taxon>Pseudomonadati</taxon>
        <taxon>Campylobacterota</taxon>
        <taxon>Epsilonproteobacteria</taxon>
        <taxon>Nautiliales</taxon>
        <taxon>Nautiliaceae</taxon>
        <taxon>Nautilia</taxon>
    </lineage>
</organism>
<dbReference type="KEGG" id="nam:NAMH_1134"/>
<sequence>MKKISLSVLGEKFEIELEDEFFEFVKEDLLKIQHPTPKELLFLILKNKKEMFETNKKIKNILQKLDKK</sequence>
<evidence type="ECO:0000313" key="2">
    <source>
        <dbReference type="Proteomes" id="UP000000448"/>
    </source>
</evidence>
<name>B9LA72_NAUPA</name>
<dbReference type="STRING" id="598659.NAMH_1134"/>
<dbReference type="RefSeq" id="WP_015901927.1">
    <property type="nucleotide sequence ID" value="NC_012115.1"/>
</dbReference>
<accession>B9LA72</accession>
<proteinExistence type="predicted"/>
<dbReference type="EMBL" id="CP001279">
    <property type="protein sequence ID" value="ACM92875.1"/>
    <property type="molecule type" value="Genomic_DNA"/>
</dbReference>
<keyword evidence="2" id="KW-1185">Reference proteome</keyword>
<dbReference type="HOGENOM" id="CLU_2789600_0_0_7"/>
<dbReference type="AlphaFoldDB" id="B9LA72"/>
<dbReference type="Proteomes" id="UP000000448">
    <property type="component" value="Chromosome"/>
</dbReference>
<protein>
    <submittedName>
        <fullName evidence="1">Uncharacterized protein</fullName>
    </submittedName>
</protein>
<evidence type="ECO:0000313" key="1">
    <source>
        <dbReference type="EMBL" id="ACM92875.1"/>
    </source>
</evidence>
<reference evidence="1 2" key="1">
    <citation type="journal article" date="2009" name="PLoS Genet.">
        <title>Adaptations to submarine hydrothermal environments exemplified by the genome of Nautilia profundicola.</title>
        <authorList>
            <person name="Campbell B.J."/>
            <person name="Smith J.L."/>
            <person name="Hanson T.E."/>
            <person name="Klotz M.G."/>
            <person name="Stein L.Y."/>
            <person name="Lee C.K."/>
            <person name="Wu D."/>
            <person name="Robinson J.M."/>
            <person name="Khouri H.M."/>
            <person name="Eisen J.A."/>
            <person name="Cary S.C."/>
        </authorList>
    </citation>
    <scope>NUCLEOTIDE SEQUENCE [LARGE SCALE GENOMIC DNA]</scope>
    <source>
        <strain evidence="2">ATCC BAA-1463 / DSM 18972 / AmH</strain>
    </source>
</reference>